<dbReference type="GO" id="GO:0006633">
    <property type="term" value="P:fatty acid biosynthetic process"/>
    <property type="evidence" value="ECO:0007669"/>
    <property type="project" value="UniProtKB-UniRule"/>
</dbReference>
<dbReference type="Pfam" id="PF02801">
    <property type="entry name" value="Ketoacyl-synt_C"/>
    <property type="match status" value="1"/>
</dbReference>
<dbReference type="EC" id="2.3.1.179" evidence="3 11"/>
<proteinExistence type="inferred from homology"/>
<dbReference type="FunFam" id="3.40.47.10:FF:000009">
    <property type="entry name" value="3-oxoacyl-[acyl-carrier-protein] synthase 2"/>
    <property type="match status" value="1"/>
</dbReference>
<dbReference type="UniPathway" id="UPA00094"/>
<name>A0A5E6MED0_9BACT</name>
<keyword evidence="7" id="KW-0276">Fatty acid metabolism</keyword>
<dbReference type="NCBIfam" id="NF005589">
    <property type="entry name" value="PRK07314.1"/>
    <property type="match status" value="1"/>
</dbReference>
<keyword evidence="5 11" id="KW-0444">Lipid biosynthesis</keyword>
<dbReference type="PROSITE" id="PS00606">
    <property type="entry name" value="KS3_1"/>
    <property type="match status" value="1"/>
</dbReference>
<dbReference type="GO" id="GO:0005829">
    <property type="term" value="C:cytosol"/>
    <property type="evidence" value="ECO:0007669"/>
    <property type="project" value="TreeGrafter"/>
</dbReference>
<dbReference type="InterPro" id="IPR020841">
    <property type="entry name" value="PKS_Beta-ketoAc_synthase_dom"/>
</dbReference>
<evidence type="ECO:0000256" key="4">
    <source>
        <dbReference type="ARBA" id="ARBA00014657"/>
    </source>
</evidence>
<dbReference type="PROSITE" id="PS52004">
    <property type="entry name" value="KS3_2"/>
    <property type="match status" value="1"/>
</dbReference>
<dbReference type="OrthoDB" id="9808669at2"/>
<dbReference type="InterPro" id="IPR018201">
    <property type="entry name" value="Ketoacyl_synth_AS"/>
</dbReference>
<keyword evidence="9 11" id="KW-0275">Fatty acid biosynthesis</keyword>
<gene>
    <name evidence="15" type="primary">fabF</name>
    <name evidence="15" type="ORF">MAMC_01616</name>
</gene>
<evidence type="ECO:0000313" key="15">
    <source>
        <dbReference type="EMBL" id="VVM07455.1"/>
    </source>
</evidence>
<dbReference type="Proteomes" id="UP000381693">
    <property type="component" value="Unassembled WGS sequence"/>
</dbReference>
<dbReference type="InterPro" id="IPR014030">
    <property type="entry name" value="Ketoacyl_synth_N"/>
</dbReference>
<dbReference type="GO" id="GO:0004315">
    <property type="term" value="F:3-oxoacyl-[acyl-carrier-protein] synthase activity"/>
    <property type="evidence" value="ECO:0007669"/>
    <property type="project" value="UniProtKB-UniRule"/>
</dbReference>
<feature type="active site" description="For beta-ketoacyl synthase activity" evidence="12">
    <location>
        <position position="164"/>
    </location>
</feature>
<evidence type="ECO:0000256" key="10">
    <source>
        <dbReference type="ARBA" id="ARBA00023315"/>
    </source>
</evidence>
<evidence type="ECO:0000256" key="2">
    <source>
        <dbReference type="ARBA" id="ARBA00008467"/>
    </source>
</evidence>
<evidence type="ECO:0000256" key="12">
    <source>
        <dbReference type="PIRSR" id="PIRSR000447-1"/>
    </source>
</evidence>
<evidence type="ECO:0000256" key="8">
    <source>
        <dbReference type="ARBA" id="ARBA00023098"/>
    </source>
</evidence>
<evidence type="ECO:0000256" key="9">
    <source>
        <dbReference type="ARBA" id="ARBA00023160"/>
    </source>
</evidence>
<keyword evidence="16" id="KW-1185">Reference proteome</keyword>
<dbReference type="InterPro" id="IPR017568">
    <property type="entry name" value="3-oxoacyl-ACP_synth-2"/>
</dbReference>
<dbReference type="Pfam" id="PF00109">
    <property type="entry name" value="ketoacyl-synt"/>
    <property type="match status" value="1"/>
</dbReference>
<comment type="pathway">
    <text evidence="1 11">Lipid metabolism; fatty acid biosynthesis.</text>
</comment>
<dbReference type="RefSeq" id="WP_142525589.1">
    <property type="nucleotide sequence ID" value="NZ_CABFUZ020000165.1"/>
</dbReference>
<reference evidence="15" key="1">
    <citation type="submission" date="2019-09" db="EMBL/GenBank/DDBJ databases">
        <authorList>
            <person name="Cremers G."/>
        </authorList>
    </citation>
    <scope>NUCLEOTIDE SEQUENCE [LARGE SCALE GENOMIC DNA]</scope>
    <source>
        <strain evidence="15">3B</strain>
    </source>
</reference>
<comment type="caution">
    <text evidence="15">The sequence shown here is derived from an EMBL/GenBank/DDBJ whole genome shotgun (WGS) entry which is preliminary data.</text>
</comment>
<evidence type="ECO:0000259" key="14">
    <source>
        <dbReference type="PROSITE" id="PS52004"/>
    </source>
</evidence>
<dbReference type="InterPro" id="IPR016039">
    <property type="entry name" value="Thiolase-like"/>
</dbReference>
<dbReference type="InterPro" id="IPR000794">
    <property type="entry name" value="Beta-ketoacyl_synthase"/>
</dbReference>
<evidence type="ECO:0000256" key="1">
    <source>
        <dbReference type="ARBA" id="ARBA00005194"/>
    </source>
</evidence>
<evidence type="ECO:0000256" key="3">
    <source>
        <dbReference type="ARBA" id="ARBA00012356"/>
    </source>
</evidence>
<organism evidence="15 16">
    <name type="scientific">Methylacidimicrobium cyclopophantes</name>
    <dbReference type="NCBI Taxonomy" id="1041766"/>
    <lineage>
        <taxon>Bacteria</taxon>
        <taxon>Pseudomonadati</taxon>
        <taxon>Verrucomicrobiota</taxon>
        <taxon>Methylacidimicrobium</taxon>
    </lineage>
</organism>
<protein>
    <recommendedName>
        <fullName evidence="4 11">3-oxoacyl-[acyl-carrier-protein] synthase 2</fullName>
        <ecNumber evidence="3 11">2.3.1.179</ecNumber>
    </recommendedName>
</protein>
<comment type="catalytic activity">
    <reaction evidence="11">
        <text>(9Z)-hexadecenoyl-[ACP] + malonyl-[ACP] + H(+) = 3-oxo-(11Z)-octadecenoyl-[ACP] + holo-[ACP] + CO2</text>
        <dbReference type="Rhea" id="RHEA:55040"/>
        <dbReference type="Rhea" id="RHEA-COMP:9623"/>
        <dbReference type="Rhea" id="RHEA-COMP:9685"/>
        <dbReference type="Rhea" id="RHEA-COMP:10800"/>
        <dbReference type="Rhea" id="RHEA-COMP:14074"/>
        <dbReference type="ChEBI" id="CHEBI:15378"/>
        <dbReference type="ChEBI" id="CHEBI:16526"/>
        <dbReference type="ChEBI" id="CHEBI:64479"/>
        <dbReference type="ChEBI" id="CHEBI:78449"/>
        <dbReference type="ChEBI" id="CHEBI:83989"/>
        <dbReference type="ChEBI" id="CHEBI:138538"/>
        <dbReference type="EC" id="2.3.1.179"/>
    </reaction>
</comment>
<keyword evidence="8" id="KW-0443">Lipid metabolism</keyword>
<feature type="domain" description="Ketosynthase family 3 (KS3)" evidence="14">
    <location>
        <begin position="2"/>
        <end position="411"/>
    </location>
</feature>
<dbReference type="SMART" id="SM00825">
    <property type="entry name" value="PKS_KS"/>
    <property type="match status" value="1"/>
</dbReference>
<sequence>MRRRVVVTGFGAVTPNGNDANSLWESVRNGRSGIDRVTAFDTAGYDCRIAGEVRGIDLSEAFRNPKEARRADRFSQLAMTAAKEAVRHSGLNTDREDPSRIGVIVGSGIGGLKTLEDQHTVLLQKGPKRTSPLMIPMMITNIASGMIAIEFGCQGPNFCVVTACATAAHCIGEAWRLIRDEEAEVIVAGGSEAAVVPLGLSGFANMRALSLRNDDPQKASRPFDKDRDGFVLSEGAGIVVLEELEHAKKRGAPILGEIIGYGLSADASHITAPDPNGRCAARAMTAALKRAGKNPDQIDYINAHATSTQQGDACEALAIRSVFGPYTKKVPVSATKSMTGHCLGAAGAVELILCLQALEEQLIPPTINLDNPDPACDLHHVPYEARESKLKVAMSNSFGFGGHNASLVVAKFE</sequence>
<dbReference type="EMBL" id="CABFUZ020000165">
    <property type="protein sequence ID" value="VVM07455.1"/>
    <property type="molecule type" value="Genomic_DNA"/>
</dbReference>
<dbReference type="NCBIfam" id="NF004970">
    <property type="entry name" value="PRK06333.1"/>
    <property type="match status" value="1"/>
</dbReference>
<evidence type="ECO:0000256" key="5">
    <source>
        <dbReference type="ARBA" id="ARBA00022516"/>
    </source>
</evidence>
<evidence type="ECO:0000256" key="6">
    <source>
        <dbReference type="ARBA" id="ARBA00022679"/>
    </source>
</evidence>
<dbReference type="PANTHER" id="PTHR11712:SF336">
    <property type="entry name" value="3-OXOACYL-[ACYL-CARRIER-PROTEIN] SYNTHASE, MITOCHONDRIAL"/>
    <property type="match status" value="1"/>
</dbReference>
<evidence type="ECO:0000256" key="13">
    <source>
        <dbReference type="RuleBase" id="RU003694"/>
    </source>
</evidence>
<dbReference type="PIRSF" id="PIRSF000447">
    <property type="entry name" value="KAS_II"/>
    <property type="match status" value="1"/>
</dbReference>
<evidence type="ECO:0000256" key="7">
    <source>
        <dbReference type="ARBA" id="ARBA00022832"/>
    </source>
</evidence>
<dbReference type="CDD" id="cd00834">
    <property type="entry name" value="KAS_I_II"/>
    <property type="match status" value="1"/>
</dbReference>
<accession>A0A5E6MED0</accession>
<evidence type="ECO:0000256" key="11">
    <source>
        <dbReference type="PIRNR" id="PIRNR000447"/>
    </source>
</evidence>
<dbReference type="InterPro" id="IPR014031">
    <property type="entry name" value="Ketoacyl_synth_C"/>
</dbReference>
<keyword evidence="10 11" id="KW-0012">Acyltransferase</keyword>
<dbReference type="SUPFAM" id="SSF53901">
    <property type="entry name" value="Thiolase-like"/>
    <property type="match status" value="2"/>
</dbReference>
<dbReference type="Gene3D" id="3.40.47.10">
    <property type="match status" value="1"/>
</dbReference>
<dbReference type="PANTHER" id="PTHR11712">
    <property type="entry name" value="POLYKETIDE SYNTHASE-RELATED"/>
    <property type="match status" value="1"/>
</dbReference>
<comment type="function">
    <text evidence="11">Involved in the type II fatty acid elongation cycle. Catalyzes the elongation of a wide range of acyl-ACP by the addition of two carbons from malonyl-ACP to an acyl acceptor. Can efficiently catalyze the conversion of palmitoleoyl-ACP (cis-hexadec-9-enoyl-ACP) to cis-vaccenoyl-ACP (cis-octadec-11-enoyl-ACP), an essential step in the thermal regulation of fatty acid composition.</text>
</comment>
<comment type="similarity">
    <text evidence="2 11 13">Belongs to the thiolase-like superfamily. Beta-ketoacyl-ACP synthases family.</text>
</comment>
<dbReference type="AlphaFoldDB" id="A0A5E6MED0"/>
<keyword evidence="6 11" id="KW-0808">Transferase</keyword>
<evidence type="ECO:0000313" key="16">
    <source>
        <dbReference type="Proteomes" id="UP000381693"/>
    </source>
</evidence>
<dbReference type="NCBIfam" id="TIGR03150">
    <property type="entry name" value="fabF"/>
    <property type="match status" value="1"/>
</dbReference>
<comment type="catalytic activity">
    <reaction evidence="11">
        <text>a fatty acyl-[ACP] + malonyl-[ACP] + H(+) = a 3-oxoacyl-[ACP] + holo-[ACP] + CO2</text>
        <dbReference type="Rhea" id="RHEA:22836"/>
        <dbReference type="Rhea" id="RHEA-COMP:9623"/>
        <dbReference type="Rhea" id="RHEA-COMP:9685"/>
        <dbReference type="Rhea" id="RHEA-COMP:9916"/>
        <dbReference type="Rhea" id="RHEA-COMP:14125"/>
        <dbReference type="ChEBI" id="CHEBI:15378"/>
        <dbReference type="ChEBI" id="CHEBI:16526"/>
        <dbReference type="ChEBI" id="CHEBI:64479"/>
        <dbReference type="ChEBI" id="CHEBI:78449"/>
        <dbReference type="ChEBI" id="CHEBI:78776"/>
        <dbReference type="ChEBI" id="CHEBI:138651"/>
    </reaction>
</comment>